<dbReference type="SUPFAM" id="SSF51735">
    <property type="entry name" value="NAD(P)-binding Rossmann-fold domains"/>
    <property type="match status" value="1"/>
</dbReference>
<name>A0A9W8ZEZ3_9PLEO</name>
<dbReference type="Gene3D" id="3.40.50.720">
    <property type="entry name" value="NAD(P)-binding Rossmann-like Domain"/>
    <property type="match status" value="1"/>
</dbReference>
<protein>
    <submittedName>
        <fullName evidence="1">Uncharacterized protein</fullName>
    </submittedName>
</protein>
<gene>
    <name evidence="1" type="ORF">N0V91_006300</name>
</gene>
<dbReference type="InterPro" id="IPR051783">
    <property type="entry name" value="NAD(P)-dependent_oxidoreduct"/>
</dbReference>
<dbReference type="GO" id="GO:0004029">
    <property type="term" value="F:aldehyde dehydrogenase (NAD+) activity"/>
    <property type="evidence" value="ECO:0007669"/>
    <property type="project" value="TreeGrafter"/>
</dbReference>
<evidence type="ECO:0000313" key="2">
    <source>
        <dbReference type="Proteomes" id="UP001140510"/>
    </source>
</evidence>
<dbReference type="PANTHER" id="PTHR48079">
    <property type="entry name" value="PROTEIN YEEZ"/>
    <property type="match status" value="1"/>
</dbReference>
<dbReference type="Proteomes" id="UP001140510">
    <property type="component" value="Unassembled WGS sequence"/>
</dbReference>
<dbReference type="EMBL" id="JAPEVA010000048">
    <property type="protein sequence ID" value="KAJ4403787.1"/>
    <property type="molecule type" value="Genomic_DNA"/>
</dbReference>
<dbReference type="GO" id="GO:0005737">
    <property type="term" value="C:cytoplasm"/>
    <property type="evidence" value="ECO:0007669"/>
    <property type="project" value="TreeGrafter"/>
</dbReference>
<accession>A0A9W8ZEZ3</accession>
<organism evidence="1 2">
    <name type="scientific">Didymella pomorum</name>
    <dbReference type="NCBI Taxonomy" id="749634"/>
    <lineage>
        <taxon>Eukaryota</taxon>
        <taxon>Fungi</taxon>
        <taxon>Dikarya</taxon>
        <taxon>Ascomycota</taxon>
        <taxon>Pezizomycotina</taxon>
        <taxon>Dothideomycetes</taxon>
        <taxon>Pleosporomycetidae</taxon>
        <taxon>Pleosporales</taxon>
        <taxon>Pleosporineae</taxon>
        <taxon>Didymellaceae</taxon>
        <taxon>Didymella</taxon>
    </lineage>
</organism>
<comment type="caution">
    <text evidence="1">The sequence shown here is derived from an EMBL/GenBank/DDBJ whole genome shotgun (WGS) entry which is preliminary data.</text>
</comment>
<keyword evidence="2" id="KW-1185">Reference proteome</keyword>
<dbReference type="AlphaFoldDB" id="A0A9W8ZEZ3"/>
<dbReference type="OrthoDB" id="10262413at2759"/>
<dbReference type="PANTHER" id="PTHR48079:SF6">
    <property type="entry name" value="NAD(P)-BINDING DOMAIN-CONTAINING PROTEIN-RELATED"/>
    <property type="match status" value="1"/>
</dbReference>
<proteinExistence type="predicted"/>
<sequence length="351" mass="38604">MSRLLLVGVTGYVGGTVLSQLLSSTKSSTRSLRIDLLVRCKHLAQLLRSAYGERINIIFWTGLDDTDFIEETAAQYDIIVNAGTGFNTEGAKAFVDGLAHRAKNGRAMPWMLHISGCSNLIDPSQKPFEWDDGRDGQAIFDHMKSLDAKDPYPQRTAEITVLGTAVERGVQAPILTGYVLSHQISHDRPADHTLVTQVHIFDLADYFVLLIRTVLGCPDRGIGYIPTGKEDIVFPTVGRALMTDINQLALNAAFGSGILPREDTPQQKEIHLVNVHEIADELTAGFVEVAQRGWGGEKAVKGTIGQELLGWKPKRQQEAWDEDFYDELVALQEGRRGKTIVSCIGAPVDEP</sequence>
<dbReference type="InterPro" id="IPR036291">
    <property type="entry name" value="NAD(P)-bd_dom_sf"/>
</dbReference>
<reference evidence="1" key="1">
    <citation type="submission" date="2022-10" db="EMBL/GenBank/DDBJ databases">
        <title>Tapping the CABI collections for fungal endophytes: first genome assemblies for Collariella, Neodidymelliopsis, Ascochyta clinopodiicola, Didymella pomorum, Didymosphaeria variabile, Neocosmospora piperis and Neocucurbitaria cava.</title>
        <authorList>
            <person name="Hill R."/>
        </authorList>
    </citation>
    <scope>NUCLEOTIDE SEQUENCE</scope>
    <source>
        <strain evidence="1">IMI 355091</strain>
    </source>
</reference>
<evidence type="ECO:0000313" key="1">
    <source>
        <dbReference type="EMBL" id="KAJ4403787.1"/>
    </source>
</evidence>